<protein>
    <submittedName>
        <fullName evidence="1">Arginine deiminase</fullName>
    </submittedName>
</protein>
<reference evidence="1 2" key="1">
    <citation type="journal article" date="2005" name="Int. J. Syst. Evol. Microbiol.">
        <title>Halobacillus yeomjeoni sp. nov., isolated from a marine solar saltern in Korea.</title>
        <authorList>
            <person name="Yoon J.H."/>
            <person name="Kang S.J."/>
            <person name="Lee C.H."/>
            <person name="Oh H.W."/>
            <person name="Oh T.K."/>
        </authorList>
    </citation>
    <scope>NUCLEOTIDE SEQUENCE [LARGE SCALE GENOMIC DNA]</scope>
    <source>
        <strain evidence="1 2">KCTC 3957</strain>
    </source>
</reference>
<dbReference type="GO" id="GO:0016990">
    <property type="term" value="F:arginine deiminase activity"/>
    <property type="evidence" value="ECO:0007669"/>
    <property type="project" value="TreeGrafter"/>
</dbReference>
<keyword evidence="2" id="KW-1185">Reference proteome</keyword>
<dbReference type="AlphaFoldDB" id="A0A931MVT2"/>
<organism evidence="1 2">
    <name type="scientific">Halobacillus yeomjeoni</name>
    <dbReference type="NCBI Taxonomy" id="311194"/>
    <lineage>
        <taxon>Bacteria</taxon>
        <taxon>Bacillati</taxon>
        <taxon>Bacillota</taxon>
        <taxon>Bacilli</taxon>
        <taxon>Bacillales</taxon>
        <taxon>Bacillaceae</taxon>
        <taxon>Halobacillus</taxon>
    </lineage>
</organism>
<dbReference type="SUPFAM" id="SSF55909">
    <property type="entry name" value="Pentein"/>
    <property type="match status" value="1"/>
</dbReference>
<dbReference type="Pfam" id="PF02274">
    <property type="entry name" value="ADI"/>
    <property type="match status" value="1"/>
</dbReference>
<accession>A0A931MVT2</accession>
<dbReference type="RefSeq" id="WP_197317569.1">
    <property type="nucleotide sequence ID" value="NZ_JADZSC010000002.1"/>
</dbReference>
<dbReference type="Gene3D" id="3.75.10.10">
    <property type="entry name" value="L-arginine/glycine Amidinotransferase, Chain A"/>
    <property type="match status" value="1"/>
</dbReference>
<dbReference type="GO" id="GO:0019546">
    <property type="term" value="P:L-arginine deiminase pathway"/>
    <property type="evidence" value="ECO:0007669"/>
    <property type="project" value="TreeGrafter"/>
</dbReference>
<evidence type="ECO:0000313" key="2">
    <source>
        <dbReference type="Proteomes" id="UP000614490"/>
    </source>
</evidence>
<dbReference type="PANTHER" id="PTHR47271:SF2">
    <property type="entry name" value="ARGININE DEIMINASE"/>
    <property type="match status" value="1"/>
</dbReference>
<proteinExistence type="predicted"/>
<sequence length="314" mass="35859">MDITPSCFSEHEELKKVLVCSPTHLDIPNQQTADMVQWIEPVQAEKALDCHKKMVQSLESAGVKVIDYSSYIPGNQMALHQQLINRHYVRDLACVFGNTLLPGEPGTSMRKPEYTIAHQLFQKWFTPNVFPIDVKKTWLALEYGDVFVLDSDAVLINTGMRTSMESIENAKESIFEAGFSEIGVIDLPRQPQTLHLDMNANIVGGDLFVAKSYIRYLPIQILSDKSSCYSMSHEFIERHGFEVVWLDEIKHTLADLNFLNINPDTLLISSQAEQKLFRYHDKWKKKEKIKVDVSELEKGGGGIRCMTLPLERYH</sequence>
<dbReference type="Proteomes" id="UP000614490">
    <property type="component" value="Unassembled WGS sequence"/>
</dbReference>
<dbReference type="PANTHER" id="PTHR47271">
    <property type="entry name" value="ARGININE DEIMINASE"/>
    <property type="match status" value="1"/>
</dbReference>
<comment type="caution">
    <text evidence="1">The sequence shown here is derived from an EMBL/GenBank/DDBJ whole genome shotgun (WGS) entry which is preliminary data.</text>
</comment>
<evidence type="ECO:0000313" key="1">
    <source>
        <dbReference type="EMBL" id="MBH0230967.1"/>
    </source>
</evidence>
<name>A0A931MVT2_9BACI</name>
<dbReference type="EMBL" id="JADZSC010000002">
    <property type="protein sequence ID" value="MBH0230967.1"/>
    <property type="molecule type" value="Genomic_DNA"/>
</dbReference>
<gene>
    <name evidence="1" type="ORF">H0267_12135</name>
</gene>